<dbReference type="SUPFAM" id="SSF143212">
    <property type="entry name" value="Rv2632c-like"/>
    <property type="match status" value="1"/>
</dbReference>
<protein>
    <recommendedName>
        <fullName evidence="3">DUF1876 domain-containing protein</fullName>
    </recommendedName>
</protein>
<dbReference type="Proteomes" id="UP000198680">
    <property type="component" value="Unassembled WGS sequence"/>
</dbReference>
<dbReference type="InterPro" id="IPR038070">
    <property type="entry name" value="Rv2632c-like_sf"/>
</dbReference>
<dbReference type="Gene3D" id="3.30.160.240">
    <property type="entry name" value="Rv1738"/>
    <property type="match status" value="1"/>
</dbReference>
<proteinExistence type="predicted"/>
<dbReference type="Pfam" id="PF08962">
    <property type="entry name" value="Rv2632c-like"/>
    <property type="match status" value="1"/>
</dbReference>
<name>A0A1G9NNX3_9ACTN</name>
<dbReference type="OrthoDB" id="3386932at2"/>
<dbReference type="AlphaFoldDB" id="A0A1G9NNX3"/>
<evidence type="ECO:0000313" key="2">
    <source>
        <dbReference type="Proteomes" id="UP000198680"/>
    </source>
</evidence>
<gene>
    <name evidence="1" type="ORF">SAMN05660642_01122</name>
</gene>
<dbReference type="STRING" id="1137991.SAMN05660642_01122"/>
<keyword evidence="2" id="KW-1185">Reference proteome</keyword>
<dbReference type="EMBL" id="FNHE01000002">
    <property type="protein sequence ID" value="SDL88286.1"/>
    <property type="molecule type" value="Genomic_DNA"/>
</dbReference>
<reference evidence="2" key="1">
    <citation type="submission" date="2016-10" db="EMBL/GenBank/DDBJ databases">
        <authorList>
            <person name="Varghese N."/>
            <person name="Submissions S."/>
        </authorList>
    </citation>
    <scope>NUCLEOTIDE SEQUENCE [LARGE SCALE GENOMIC DNA]</scope>
    <source>
        <strain evidence="2">DSM 45419</strain>
    </source>
</reference>
<organism evidence="1 2">
    <name type="scientific">Geodermatophilus siccatus</name>
    <dbReference type="NCBI Taxonomy" id="1137991"/>
    <lineage>
        <taxon>Bacteria</taxon>
        <taxon>Bacillati</taxon>
        <taxon>Actinomycetota</taxon>
        <taxon>Actinomycetes</taxon>
        <taxon>Geodermatophilales</taxon>
        <taxon>Geodermatophilaceae</taxon>
        <taxon>Geodermatophilus</taxon>
    </lineage>
</organism>
<evidence type="ECO:0008006" key="3">
    <source>
        <dbReference type="Google" id="ProtNLM"/>
    </source>
</evidence>
<dbReference type="InterPro" id="IPR015057">
    <property type="entry name" value="Rv2632c-like"/>
</dbReference>
<evidence type="ECO:0000313" key="1">
    <source>
        <dbReference type="EMBL" id="SDL88286.1"/>
    </source>
</evidence>
<accession>A0A1G9NNX3</accession>
<dbReference type="RefSeq" id="WP_091214885.1">
    <property type="nucleotide sequence ID" value="NZ_FNHE01000002.1"/>
</dbReference>
<sequence>MDQVARWTVTIDIDEHDGHTRAVARLHIRATERMVGVGLARLDPADRDVPEIGDEIAVARALSDLGHRLLQTAAEDVEASTGEPAHLRM</sequence>